<dbReference type="SUPFAM" id="SSF54862">
    <property type="entry name" value="4Fe-4S ferredoxins"/>
    <property type="match status" value="1"/>
</dbReference>
<dbReference type="Proteomes" id="UP000885664">
    <property type="component" value="Unassembled WGS sequence"/>
</dbReference>
<keyword evidence="1" id="KW-0004">4Fe-4S</keyword>
<dbReference type="PANTHER" id="PTHR24960">
    <property type="entry name" value="PHOTOSYSTEM I IRON-SULFUR CENTER-RELATED"/>
    <property type="match status" value="1"/>
</dbReference>
<keyword evidence="4" id="KW-0411">Iron-sulfur</keyword>
<dbReference type="AlphaFoldDB" id="A0A7C2UL07"/>
<dbReference type="InterPro" id="IPR050157">
    <property type="entry name" value="PSI_iron-sulfur_center"/>
</dbReference>
<feature type="domain" description="4Fe-4S ferredoxin-type" evidence="5">
    <location>
        <begin position="38"/>
        <end position="66"/>
    </location>
</feature>
<gene>
    <name evidence="6" type="ORF">ENO36_01775</name>
</gene>
<dbReference type="InterPro" id="IPR017896">
    <property type="entry name" value="4Fe4S_Fe-S-bd"/>
</dbReference>
<proteinExistence type="predicted"/>
<dbReference type="GO" id="GO:0046872">
    <property type="term" value="F:metal ion binding"/>
    <property type="evidence" value="ECO:0007669"/>
    <property type="project" value="UniProtKB-KW"/>
</dbReference>
<evidence type="ECO:0000256" key="3">
    <source>
        <dbReference type="ARBA" id="ARBA00023004"/>
    </source>
</evidence>
<evidence type="ECO:0000256" key="4">
    <source>
        <dbReference type="ARBA" id="ARBA00023014"/>
    </source>
</evidence>
<dbReference type="PROSITE" id="PS00198">
    <property type="entry name" value="4FE4S_FER_1"/>
    <property type="match status" value="1"/>
</dbReference>
<name>A0A7C2UL07_9CREN</name>
<dbReference type="Gene3D" id="3.30.70.20">
    <property type="match status" value="1"/>
</dbReference>
<dbReference type="Pfam" id="PF13237">
    <property type="entry name" value="Fer4_10"/>
    <property type="match status" value="1"/>
</dbReference>
<dbReference type="GO" id="GO:0051539">
    <property type="term" value="F:4 iron, 4 sulfur cluster binding"/>
    <property type="evidence" value="ECO:0007669"/>
    <property type="project" value="UniProtKB-KW"/>
</dbReference>
<comment type="caution">
    <text evidence="6">The sequence shown here is derived from an EMBL/GenBank/DDBJ whole genome shotgun (WGS) entry which is preliminary data.</text>
</comment>
<dbReference type="PROSITE" id="PS51379">
    <property type="entry name" value="4FE4S_FER_2"/>
    <property type="match status" value="2"/>
</dbReference>
<feature type="domain" description="4Fe-4S ferredoxin-type" evidence="5">
    <location>
        <begin position="9"/>
        <end position="37"/>
    </location>
</feature>
<dbReference type="EMBL" id="DSFE01000039">
    <property type="protein sequence ID" value="HEU97569.1"/>
    <property type="molecule type" value="Genomic_DNA"/>
</dbReference>
<accession>A0A7C2UL07</accession>
<keyword evidence="3" id="KW-0408">Iron</keyword>
<dbReference type="InterPro" id="IPR017900">
    <property type="entry name" value="4Fe4S_Fe_S_CS"/>
</dbReference>
<keyword evidence="2" id="KW-0479">Metal-binding</keyword>
<evidence type="ECO:0000256" key="1">
    <source>
        <dbReference type="ARBA" id="ARBA00022485"/>
    </source>
</evidence>
<reference evidence="6" key="1">
    <citation type="journal article" date="2020" name="mSystems">
        <title>Genome- and Community-Level Interaction Insights into Carbon Utilization and Element Cycling Functions of Hydrothermarchaeota in Hydrothermal Sediment.</title>
        <authorList>
            <person name="Zhou Z."/>
            <person name="Liu Y."/>
            <person name="Xu W."/>
            <person name="Pan J."/>
            <person name="Luo Z.H."/>
            <person name="Li M."/>
        </authorList>
    </citation>
    <scope>NUCLEOTIDE SEQUENCE [LARGE SCALE GENOMIC DNA]</scope>
    <source>
        <strain evidence="6">SpSt-1259</strain>
    </source>
</reference>
<evidence type="ECO:0000256" key="2">
    <source>
        <dbReference type="ARBA" id="ARBA00022723"/>
    </source>
</evidence>
<dbReference type="GO" id="GO:0016491">
    <property type="term" value="F:oxidoreductase activity"/>
    <property type="evidence" value="ECO:0007669"/>
    <property type="project" value="UniProtKB-ARBA"/>
</dbReference>
<evidence type="ECO:0000313" key="6">
    <source>
        <dbReference type="EMBL" id="HEU97569.1"/>
    </source>
</evidence>
<protein>
    <submittedName>
        <fullName evidence="6">4Fe-4S dicluster domain-containing protein</fullName>
    </submittedName>
</protein>
<organism evidence="6">
    <name type="scientific">Fervidicoccus fontis</name>
    <dbReference type="NCBI Taxonomy" id="683846"/>
    <lineage>
        <taxon>Archaea</taxon>
        <taxon>Thermoproteota</taxon>
        <taxon>Thermoprotei</taxon>
        <taxon>Fervidicoccales</taxon>
        <taxon>Fervidicoccaceae</taxon>
        <taxon>Fervidicoccus</taxon>
    </lineage>
</organism>
<evidence type="ECO:0000259" key="5">
    <source>
        <dbReference type="PROSITE" id="PS51379"/>
    </source>
</evidence>
<sequence>MLLKIAPRKRILINKQCNQCGKCVSVCPTQAIQKINGKIKVNTRECIACYACVILCPKEAIKIIWYNGKILELDV</sequence>